<proteinExistence type="predicted"/>
<gene>
    <name evidence="1" type="ORF">ERS013165_01309</name>
</gene>
<name>A0A655PZW8_VIBCL</name>
<organism evidence="1 2">
    <name type="scientific">Vibrio cholerae</name>
    <dbReference type="NCBI Taxonomy" id="666"/>
    <lineage>
        <taxon>Bacteria</taxon>
        <taxon>Pseudomonadati</taxon>
        <taxon>Pseudomonadota</taxon>
        <taxon>Gammaproteobacteria</taxon>
        <taxon>Vibrionales</taxon>
        <taxon>Vibrionaceae</taxon>
        <taxon>Vibrio</taxon>
    </lineage>
</organism>
<protein>
    <submittedName>
        <fullName evidence="1">Uncharacterized protein</fullName>
    </submittedName>
</protein>
<accession>A0A655PZW8</accession>
<evidence type="ECO:0000313" key="1">
    <source>
        <dbReference type="EMBL" id="CSA32288.1"/>
    </source>
</evidence>
<dbReference type="EMBL" id="CWOW01000005">
    <property type="protein sequence ID" value="CSA32288.1"/>
    <property type="molecule type" value="Genomic_DNA"/>
</dbReference>
<evidence type="ECO:0000313" key="2">
    <source>
        <dbReference type="Proteomes" id="UP000044806"/>
    </source>
</evidence>
<reference evidence="1 2" key="1">
    <citation type="submission" date="2015-07" db="EMBL/GenBank/DDBJ databases">
        <authorList>
            <consortium name="Pathogen Informatics"/>
        </authorList>
    </citation>
    <scope>NUCLEOTIDE SEQUENCE [LARGE SCALE GENOMIC DNA]</scope>
    <source>
        <strain evidence="1 2">A51</strain>
    </source>
</reference>
<sequence length="41" mass="4459">MTSNQSVFATSSAIKTLSRPSMLSWKSEWSLAAILSLEIVS</sequence>
<dbReference type="AlphaFoldDB" id="A0A655PZW8"/>
<dbReference type="Proteomes" id="UP000044806">
    <property type="component" value="Unassembled WGS sequence"/>
</dbReference>